<reference evidence="2" key="2">
    <citation type="submission" date="2015-01" db="EMBL/GenBank/DDBJ databases">
        <title>Evolutionary Origins and Diversification of the Mycorrhizal Mutualists.</title>
        <authorList>
            <consortium name="DOE Joint Genome Institute"/>
            <consortium name="Mycorrhizal Genomics Consortium"/>
            <person name="Kohler A."/>
            <person name="Kuo A."/>
            <person name="Nagy L.G."/>
            <person name="Floudas D."/>
            <person name="Copeland A."/>
            <person name="Barry K.W."/>
            <person name="Cichocki N."/>
            <person name="Veneault-Fourrey C."/>
            <person name="LaButti K."/>
            <person name="Lindquist E.A."/>
            <person name="Lipzen A."/>
            <person name="Lundell T."/>
            <person name="Morin E."/>
            <person name="Murat C."/>
            <person name="Riley R."/>
            <person name="Ohm R."/>
            <person name="Sun H."/>
            <person name="Tunlid A."/>
            <person name="Henrissat B."/>
            <person name="Grigoriev I.V."/>
            <person name="Hibbett D.S."/>
            <person name="Martin F."/>
        </authorList>
    </citation>
    <scope>NUCLEOTIDE SEQUENCE [LARGE SCALE GENOMIC DNA]</scope>
    <source>
        <strain evidence="2">Foug A</strain>
    </source>
</reference>
<name>A0A0C2ZBI6_9AGAM</name>
<organism evidence="1 2">
    <name type="scientific">Scleroderma citrinum Foug A</name>
    <dbReference type="NCBI Taxonomy" id="1036808"/>
    <lineage>
        <taxon>Eukaryota</taxon>
        <taxon>Fungi</taxon>
        <taxon>Dikarya</taxon>
        <taxon>Basidiomycota</taxon>
        <taxon>Agaricomycotina</taxon>
        <taxon>Agaricomycetes</taxon>
        <taxon>Agaricomycetidae</taxon>
        <taxon>Boletales</taxon>
        <taxon>Sclerodermatineae</taxon>
        <taxon>Sclerodermataceae</taxon>
        <taxon>Scleroderma</taxon>
    </lineage>
</organism>
<dbReference type="Proteomes" id="UP000053989">
    <property type="component" value="Unassembled WGS sequence"/>
</dbReference>
<dbReference type="EMBL" id="KN822076">
    <property type="protein sequence ID" value="KIM59183.1"/>
    <property type="molecule type" value="Genomic_DNA"/>
</dbReference>
<accession>A0A0C2ZBI6</accession>
<evidence type="ECO:0000313" key="2">
    <source>
        <dbReference type="Proteomes" id="UP000053989"/>
    </source>
</evidence>
<keyword evidence="2" id="KW-1185">Reference proteome</keyword>
<evidence type="ECO:0000313" key="1">
    <source>
        <dbReference type="EMBL" id="KIM59183.1"/>
    </source>
</evidence>
<protein>
    <submittedName>
        <fullName evidence="1">Uncharacterized protein</fullName>
    </submittedName>
</protein>
<proteinExistence type="predicted"/>
<reference evidence="1 2" key="1">
    <citation type="submission" date="2014-04" db="EMBL/GenBank/DDBJ databases">
        <authorList>
            <consortium name="DOE Joint Genome Institute"/>
            <person name="Kuo A."/>
            <person name="Kohler A."/>
            <person name="Nagy L.G."/>
            <person name="Floudas D."/>
            <person name="Copeland A."/>
            <person name="Barry K.W."/>
            <person name="Cichocki N."/>
            <person name="Veneault-Fourrey C."/>
            <person name="LaButti K."/>
            <person name="Lindquist E.A."/>
            <person name="Lipzen A."/>
            <person name="Lundell T."/>
            <person name="Morin E."/>
            <person name="Murat C."/>
            <person name="Sun H."/>
            <person name="Tunlid A."/>
            <person name="Henrissat B."/>
            <person name="Grigoriev I.V."/>
            <person name="Hibbett D.S."/>
            <person name="Martin F."/>
            <person name="Nordberg H.P."/>
            <person name="Cantor M.N."/>
            <person name="Hua S.X."/>
        </authorList>
    </citation>
    <scope>NUCLEOTIDE SEQUENCE [LARGE SCALE GENOMIC DNA]</scope>
    <source>
        <strain evidence="1 2">Foug A</strain>
    </source>
</reference>
<sequence length="71" mass="8066">MDYMTAPFQTRITTFPTVACGLVGHLRNLGIYIPGPYTYDQLDIKSSHFNATNRTLRSLLWTPYARLPVSC</sequence>
<dbReference type="HOGENOM" id="CLU_2741543_0_0_1"/>
<dbReference type="AlphaFoldDB" id="A0A0C2ZBI6"/>
<gene>
    <name evidence="1" type="ORF">SCLCIDRAFT_1217972</name>
</gene>
<dbReference type="InParanoid" id="A0A0C2ZBI6"/>